<evidence type="ECO:0000313" key="1">
    <source>
        <dbReference type="EMBL" id="JAP28581.1"/>
    </source>
</evidence>
<sequence length="74" mass="8712">MTISFFDLDVRINCGASQQLFTCKCRGRFVELTTKRIASMSNFESHGNKVRTYHKLNIFAFLHVFKRKLKKHLC</sequence>
<dbReference type="EMBL" id="GEDG01009979">
    <property type="protein sequence ID" value="JAP28581.1"/>
    <property type="molecule type" value="Transcribed_RNA"/>
</dbReference>
<proteinExistence type="predicted"/>
<dbReference type="AlphaFoldDB" id="A0A0V0I7H9"/>
<name>A0A0V0I7H9_SOLCH</name>
<protein>
    <submittedName>
        <fullName evidence="1">Putative ovule protein</fullName>
    </submittedName>
</protein>
<reference evidence="1" key="1">
    <citation type="submission" date="2015-12" db="EMBL/GenBank/DDBJ databases">
        <title>Gene expression during late stages of embryo sac development: a critical building block for successful pollen-pistil interactions.</title>
        <authorList>
            <person name="Liu Y."/>
            <person name="Joly V."/>
            <person name="Sabar M."/>
            <person name="Matton D.P."/>
        </authorList>
    </citation>
    <scope>NUCLEOTIDE SEQUENCE</scope>
</reference>
<organism evidence="1">
    <name type="scientific">Solanum chacoense</name>
    <name type="common">Chaco potato</name>
    <dbReference type="NCBI Taxonomy" id="4108"/>
    <lineage>
        <taxon>Eukaryota</taxon>
        <taxon>Viridiplantae</taxon>
        <taxon>Streptophyta</taxon>
        <taxon>Embryophyta</taxon>
        <taxon>Tracheophyta</taxon>
        <taxon>Spermatophyta</taxon>
        <taxon>Magnoliopsida</taxon>
        <taxon>eudicotyledons</taxon>
        <taxon>Gunneridae</taxon>
        <taxon>Pentapetalae</taxon>
        <taxon>asterids</taxon>
        <taxon>lamiids</taxon>
        <taxon>Solanales</taxon>
        <taxon>Solanaceae</taxon>
        <taxon>Solanoideae</taxon>
        <taxon>Solaneae</taxon>
        <taxon>Solanum</taxon>
    </lineage>
</organism>
<accession>A0A0V0I7H9</accession>